<comment type="similarity">
    <text evidence="1">Belongs to the peptidase M16 family.</text>
</comment>
<dbReference type="Pfam" id="PF05193">
    <property type="entry name" value="Peptidase_M16_C"/>
    <property type="match status" value="2"/>
</dbReference>
<evidence type="ECO:0000259" key="8">
    <source>
        <dbReference type="Pfam" id="PF05193"/>
    </source>
</evidence>
<evidence type="ECO:0000256" key="4">
    <source>
        <dbReference type="ARBA" id="ARBA00022833"/>
    </source>
</evidence>
<dbReference type="RefSeq" id="WP_189353420.1">
    <property type="nucleotide sequence ID" value="NZ_BMYP01000022.1"/>
</dbReference>
<keyword evidence="4" id="KW-0862">Zinc</keyword>
<feature type="domain" description="Peptidase M16 C-terminal" evidence="8">
    <location>
        <begin position="697"/>
        <end position="858"/>
    </location>
</feature>
<sequence>MPRLMRLSVLVWVLLSCPLRAAPIAVDPALIQGELANGLRYAILPTPGKKGDLELRLNVAAGSLHEAEWQRGLAHAVEHMAFKGSRLFPGSQLPGSGGLQVLEELGLSIGAHANAVTSYDCTRYKFSLTNASAVKTKLALQVLADWSSGLTMAPDAFEGERGVILEEWRMRRGLSYRLGLVQDAMRYAGSLYSHREVIGMEDVLRNAPVEQARAFYDAWYRPERMTVVVVGDVKVAEVKAMIDNAFGGIKSRAPLPALPPSTFSPRPALQVERYVDPENHRRKVVISWQRTLDASPDEGASVWRDWLEGHALRLLVRRLERVAQQPAAPIRAPRMVPGSVLIAPGRVEYQLSFEPVGSDAVPALQTVLTEIERLSVHGSFREELVTVIDEEVNNALAVERQQQDPATVADRLTESLHYRLPWLSPRQWRELHQQWAPKAAVEHVRAVWQSMDDLPMQVLQIARPDDPALDENDVAKIRASLKAKPPSPGELPARMPAISLPRPPMGNAVPIPRSGLPGFGQWRLSNGMKIQVLARPGFKGRAQLRATAAGGLTDESAIDRHMGNLSILLAERGGYAGMDSSLLNSWSRERQLDLSPFILSMQHGLSGSAPVARLGDLFALLSVKLRPPAIQQTMLDKIRQEWPARQRVEDAELAFTRFIYKNGLQSGDVGSEPTLDELQAMTVPKLLGRHRQLFGSRKDWMITVVGNVDPLSVVRLAETWLAGLEEEGSAPVLSASRGLKPKTGSGRHVLAAGIEDKGVLNLQYIAPAVWSPTDAIAADWIGQLVRERVQQRLRREESAVYAVGATPLLLRHPEEAFMLWIRFSANPRRLDELASMTGEAVLALARTGPSRLELDHIKGQWLDARRRALDDAASWAQALSQSTGLDADPVNFERGLELAERLSAEHIKHLLAQWLSTAPRLFMMQPAALQ</sequence>
<evidence type="ECO:0000259" key="7">
    <source>
        <dbReference type="Pfam" id="PF00675"/>
    </source>
</evidence>
<dbReference type="PANTHER" id="PTHR43690:SF17">
    <property type="entry name" value="PROTEIN YHJJ"/>
    <property type="match status" value="1"/>
</dbReference>
<evidence type="ECO:0000313" key="10">
    <source>
        <dbReference type="Proteomes" id="UP000662678"/>
    </source>
</evidence>
<feature type="domain" description="Peptidase M16 C-terminal" evidence="8">
    <location>
        <begin position="209"/>
        <end position="289"/>
    </location>
</feature>
<dbReference type="GO" id="GO:0008233">
    <property type="term" value="F:peptidase activity"/>
    <property type="evidence" value="ECO:0007669"/>
    <property type="project" value="UniProtKB-KW"/>
</dbReference>
<evidence type="ECO:0000256" key="6">
    <source>
        <dbReference type="SAM" id="SignalP"/>
    </source>
</evidence>
<organism evidence="9 10">
    <name type="scientific">Vogesella fluminis</name>
    <dbReference type="NCBI Taxonomy" id="1069161"/>
    <lineage>
        <taxon>Bacteria</taxon>
        <taxon>Pseudomonadati</taxon>
        <taxon>Pseudomonadota</taxon>
        <taxon>Betaproteobacteria</taxon>
        <taxon>Neisseriales</taxon>
        <taxon>Chromobacteriaceae</taxon>
        <taxon>Vogesella</taxon>
    </lineage>
</organism>
<name>A0ABQ3HC73_9NEIS</name>
<dbReference type="PROSITE" id="PS51257">
    <property type="entry name" value="PROKAR_LIPOPROTEIN"/>
    <property type="match status" value="1"/>
</dbReference>
<keyword evidence="10" id="KW-1185">Reference proteome</keyword>
<gene>
    <name evidence="9" type="ORF">GCM10011419_19120</name>
</gene>
<keyword evidence="3" id="KW-0378">Hydrolase</keyword>
<feature type="domain" description="Peptidase M16 N-terminal" evidence="7">
    <location>
        <begin position="55"/>
        <end position="168"/>
    </location>
</feature>
<keyword evidence="2 9" id="KW-0645">Protease</keyword>
<proteinExistence type="inferred from homology"/>
<dbReference type="InterPro" id="IPR011249">
    <property type="entry name" value="Metalloenz_LuxS/M16"/>
</dbReference>
<accession>A0ABQ3HC73</accession>
<dbReference type="PANTHER" id="PTHR43690">
    <property type="entry name" value="NARDILYSIN"/>
    <property type="match status" value="1"/>
</dbReference>
<dbReference type="Proteomes" id="UP000662678">
    <property type="component" value="Unassembled WGS sequence"/>
</dbReference>
<evidence type="ECO:0000256" key="2">
    <source>
        <dbReference type="ARBA" id="ARBA00022670"/>
    </source>
</evidence>
<dbReference type="Pfam" id="PF00675">
    <property type="entry name" value="Peptidase_M16"/>
    <property type="match status" value="1"/>
</dbReference>
<dbReference type="InterPro" id="IPR050626">
    <property type="entry name" value="Peptidase_M16"/>
</dbReference>
<dbReference type="Gene3D" id="3.30.830.10">
    <property type="entry name" value="Metalloenzyme, LuxS/M16 peptidase-like"/>
    <property type="match status" value="4"/>
</dbReference>
<protein>
    <submittedName>
        <fullName evidence="9">Zinc protease</fullName>
    </submittedName>
</protein>
<dbReference type="InterPro" id="IPR007863">
    <property type="entry name" value="Peptidase_M16_C"/>
</dbReference>
<evidence type="ECO:0000313" key="9">
    <source>
        <dbReference type="EMBL" id="GHD77862.1"/>
    </source>
</evidence>
<feature type="signal peptide" evidence="6">
    <location>
        <begin position="1"/>
        <end position="21"/>
    </location>
</feature>
<dbReference type="InterPro" id="IPR011765">
    <property type="entry name" value="Pept_M16_N"/>
</dbReference>
<dbReference type="EMBL" id="BMYP01000022">
    <property type="protein sequence ID" value="GHD77862.1"/>
    <property type="molecule type" value="Genomic_DNA"/>
</dbReference>
<reference evidence="10" key="1">
    <citation type="journal article" date="2019" name="Int. J. Syst. Evol. Microbiol.">
        <title>The Global Catalogue of Microorganisms (GCM) 10K type strain sequencing project: providing services to taxonomists for standard genome sequencing and annotation.</title>
        <authorList>
            <consortium name="The Broad Institute Genomics Platform"/>
            <consortium name="The Broad Institute Genome Sequencing Center for Infectious Disease"/>
            <person name="Wu L."/>
            <person name="Ma J."/>
        </authorList>
    </citation>
    <scope>NUCLEOTIDE SEQUENCE [LARGE SCALE GENOMIC DNA]</scope>
    <source>
        <strain evidence="10">KCTC 23713</strain>
    </source>
</reference>
<dbReference type="GO" id="GO:0006508">
    <property type="term" value="P:proteolysis"/>
    <property type="evidence" value="ECO:0007669"/>
    <property type="project" value="UniProtKB-KW"/>
</dbReference>
<keyword evidence="5" id="KW-0482">Metalloprotease</keyword>
<dbReference type="SUPFAM" id="SSF63411">
    <property type="entry name" value="LuxS/MPP-like metallohydrolase"/>
    <property type="match status" value="3"/>
</dbReference>
<feature type="chain" id="PRO_5045671614" evidence="6">
    <location>
        <begin position="22"/>
        <end position="930"/>
    </location>
</feature>
<keyword evidence="6" id="KW-0732">Signal</keyword>
<evidence type="ECO:0000256" key="5">
    <source>
        <dbReference type="ARBA" id="ARBA00023049"/>
    </source>
</evidence>
<comment type="caution">
    <text evidence="9">The sequence shown here is derived from an EMBL/GenBank/DDBJ whole genome shotgun (WGS) entry which is preliminary data.</text>
</comment>
<evidence type="ECO:0000256" key="3">
    <source>
        <dbReference type="ARBA" id="ARBA00022801"/>
    </source>
</evidence>
<evidence type="ECO:0000256" key="1">
    <source>
        <dbReference type="ARBA" id="ARBA00007261"/>
    </source>
</evidence>